<reference evidence="1 2" key="1">
    <citation type="submission" date="2024-05" db="EMBL/GenBank/DDBJ databases">
        <title>Genome sequencing and assembly of Indian major carp, Cirrhinus mrigala (Hamilton, 1822).</title>
        <authorList>
            <person name="Mohindra V."/>
            <person name="Chowdhury L.M."/>
            <person name="Lal K."/>
            <person name="Jena J.K."/>
        </authorList>
    </citation>
    <scope>NUCLEOTIDE SEQUENCE [LARGE SCALE GENOMIC DNA]</scope>
    <source>
        <strain evidence="1">CM1030</strain>
        <tissue evidence="1">Blood</tissue>
    </source>
</reference>
<accession>A0ABD0QA55</accession>
<dbReference type="InterPro" id="IPR013320">
    <property type="entry name" value="ConA-like_dom_sf"/>
</dbReference>
<evidence type="ECO:0000313" key="2">
    <source>
        <dbReference type="Proteomes" id="UP001529510"/>
    </source>
</evidence>
<dbReference type="Gene3D" id="2.60.120.200">
    <property type="match status" value="1"/>
</dbReference>
<sequence>FFKPGTSVTYTFKEPYELNRNVSTQSSSIYSDLTLRGENISLSFRTSQAPALLLYVNSYYREFLAILLNRN</sequence>
<organism evidence="1 2">
    <name type="scientific">Cirrhinus mrigala</name>
    <name type="common">Mrigala</name>
    <dbReference type="NCBI Taxonomy" id="683832"/>
    <lineage>
        <taxon>Eukaryota</taxon>
        <taxon>Metazoa</taxon>
        <taxon>Chordata</taxon>
        <taxon>Craniata</taxon>
        <taxon>Vertebrata</taxon>
        <taxon>Euteleostomi</taxon>
        <taxon>Actinopterygii</taxon>
        <taxon>Neopterygii</taxon>
        <taxon>Teleostei</taxon>
        <taxon>Ostariophysi</taxon>
        <taxon>Cypriniformes</taxon>
        <taxon>Cyprinidae</taxon>
        <taxon>Labeoninae</taxon>
        <taxon>Labeonini</taxon>
        <taxon>Cirrhinus</taxon>
    </lineage>
</organism>
<feature type="non-terminal residue" evidence="1">
    <location>
        <position position="71"/>
    </location>
</feature>
<protein>
    <recommendedName>
        <fullName evidence="3">Apolipoprotein B</fullName>
    </recommendedName>
</protein>
<evidence type="ECO:0000313" key="1">
    <source>
        <dbReference type="EMBL" id="KAL0183139.1"/>
    </source>
</evidence>
<dbReference type="EMBL" id="JAMKFB020000010">
    <property type="protein sequence ID" value="KAL0183139.1"/>
    <property type="molecule type" value="Genomic_DNA"/>
</dbReference>
<comment type="caution">
    <text evidence="1">The sequence shown here is derived from an EMBL/GenBank/DDBJ whole genome shotgun (WGS) entry which is preliminary data.</text>
</comment>
<evidence type="ECO:0008006" key="3">
    <source>
        <dbReference type="Google" id="ProtNLM"/>
    </source>
</evidence>
<feature type="non-terminal residue" evidence="1">
    <location>
        <position position="1"/>
    </location>
</feature>
<keyword evidence="2" id="KW-1185">Reference proteome</keyword>
<name>A0ABD0QA55_CIRMR</name>
<gene>
    <name evidence="1" type="ORF">M9458_022514</name>
</gene>
<proteinExistence type="predicted"/>
<dbReference type="AlphaFoldDB" id="A0ABD0QA55"/>
<dbReference type="Proteomes" id="UP001529510">
    <property type="component" value="Unassembled WGS sequence"/>
</dbReference>
<dbReference type="SUPFAM" id="SSF49899">
    <property type="entry name" value="Concanavalin A-like lectins/glucanases"/>
    <property type="match status" value="1"/>
</dbReference>